<gene>
    <name evidence="2" type="ORF">PPENT_87.1.T0280225</name>
</gene>
<reference evidence="2" key="1">
    <citation type="submission" date="2021-01" db="EMBL/GenBank/DDBJ databases">
        <authorList>
            <consortium name="Genoscope - CEA"/>
            <person name="William W."/>
        </authorList>
    </citation>
    <scope>NUCLEOTIDE SEQUENCE</scope>
</reference>
<evidence type="ECO:0000313" key="2">
    <source>
        <dbReference type="EMBL" id="CAD8156249.1"/>
    </source>
</evidence>
<organism evidence="2 3">
    <name type="scientific">Paramecium pentaurelia</name>
    <dbReference type="NCBI Taxonomy" id="43138"/>
    <lineage>
        <taxon>Eukaryota</taxon>
        <taxon>Sar</taxon>
        <taxon>Alveolata</taxon>
        <taxon>Ciliophora</taxon>
        <taxon>Intramacronucleata</taxon>
        <taxon>Oligohymenophorea</taxon>
        <taxon>Peniculida</taxon>
        <taxon>Parameciidae</taxon>
        <taxon>Paramecium</taxon>
    </lineage>
</organism>
<feature type="signal peptide" evidence="1">
    <location>
        <begin position="1"/>
        <end position="17"/>
    </location>
</feature>
<evidence type="ECO:0000256" key="1">
    <source>
        <dbReference type="SAM" id="SignalP"/>
    </source>
</evidence>
<dbReference type="EMBL" id="CAJJDO010000028">
    <property type="protein sequence ID" value="CAD8156249.1"/>
    <property type="molecule type" value="Genomic_DNA"/>
</dbReference>
<comment type="caution">
    <text evidence="2">The sequence shown here is derived from an EMBL/GenBank/DDBJ whole genome shotgun (WGS) entry which is preliminary data.</text>
</comment>
<keyword evidence="3" id="KW-1185">Reference proteome</keyword>
<sequence length="765" mass="86555">MKIILTLILIYRNAINGYLVACNTLSQINCQNSGYCQWISSSCRSLECHKVTEVRACSGKLLGNLYQKQLCKVAQNVDPKFLNLCIGYKQDTIKWGYLVYPQDNTQKSTYVASSGQLISLIATKKYPGQFKSEILTLNILKAQANDLINIMYGYLQQTNELCDREIPISFLEKAIYESMQQIRDDETITFTSSIPTKTDYYLALWGMTDAFFLKLRSQKISQYISYKYLINFGFANLKMEKLCLDTQFEVFELTWQYQQSGYIEVLVMPGEQFGFDLIHSNVIIIRISDLNGQNMSNQIQLKWIHQSQKIFTSKQIIQIDITKMSIINNISGTCSQLSCDASLILNERKAYIIGDSTIKNCVGRSQSACRLGECTWNDSTVQIINAAFALIDCASLTNATLCMQSGNCQVSSFAATITCQPITDCYRVSEVQACLLTPAANSIAGCKALNIDYKYENVCVKTTENSVPNGLLRFRRQANITRSPDITLSETPVSVLTTTTTPQKYTYQLFTLDILLASPTQLAAILDAFNHGINQLITDAVQPKFLEKAVIETFQNIRDDVTYTQVTRSTQLGKAWDLVNILFQRYQNYKAYYVQNYDFINFGFSDLNRQKLVITTKTYEIELTWATYANNGYIYVMTLAPEQFGIISIKQLSDLIWIKIVKDDGTTQDLTAVPVFIKYTWVYTATQYSAVYIQTFDKLFSSAFAPAANTPVSVTCFYPTTSTTYCPSFAVPVAALDQLMIFHHDTIQDCTALTGNQPYFRLARC</sequence>
<accession>A0A8S1TZ38</accession>
<dbReference type="AlphaFoldDB" id="A0A8S1TZ38"/>
<proteinExistence type="predicted"/>
<name>A0A8S1TZ38_9CILI</name>
<evidence type="ECO:0000313" key="3">
    <source>
        <dbReference type="Proteomes" id="UP000689195"/>
    </source>
</evidence>
<protein>
    <submittedName>
        <fullName evidence="2">Uncharacterized protein</fullName>
    </submittedName>
</protein>
<keyword evidence="1" id="KW-0732">Signal</keyword>
<feature type="chain" id="PRO_5035872343" evidence="1">
    <location>
        <begin position="18"/>
        <end position="765"/>
    </location>
</feature>
<dbReference type="Proteomes" id="UP000689195">
    <property type="component" value="Unassembled WGS sequence"/>
</dbReference>
<dbReference type="OrthoDB" id="296541at2759"/>